<sequence length="1067" mass="112467">VGRAGGEARPVFVFPGQGSQWVGMALELLDTAPVFAEHLHACAQALAPHVEWDLLEVLREPDGTSLERVDIVQPVLFSMMVSLAHLWRSHGVEPAAVVGHSQGEIAAAHIAGALTLEDAAKIVALRSRALTALSGGGMASIALSAEDVQERLSAWDGQVAIAAMNGPTSTVISGDDTALSQILAACETDGIRTRRIPVDYASHSPQVEAVRGELLDALASVTPLPAQVPFFSTVTAEAIDTTSLDADYWFRNLRQPVRFEETTRLLLKQGHRLFVEASPHPVLAVGVQETIDATDTKATFVGTLRREEGSPHRFTTALAEAFVHGTPVQWPAHFTNTNARQVELPTYAFQRQRYWLAPVAGSGDPAGLGLDTANHPLLGAALQMPDGAVVLTGRLSLQTQPWLADHTVADVALLPGTAFVELAIRAGDEVGCDHIEELTLQAPLVLPDKGAVAIQVRLDAPDQTGHRTLTIHSRTDNNTAEWTQHATGTLTTSTPTGTSDLTTWPPPGAQLISLDSFYDNRAEAGYGYGPTFQGLRAAWRRDDEIFAEVALPQQAHEQATQFGIHPALLDAATHALGLLGSAERQLSLPFAWAGVSLVAGGATQVRVRLASAGADTVSVTIADGTGRPVASAESLVVRPVAAEQLRSARGGEQGSLLRVEWAELTSPPVGELAMGRWSVVGADPLNLQEALEQAGLKVTDDDAAPDVLVLPCVSRTPARLSAEEVRAAVTQTLSSVQQWLSDERFGSTRLVVVTRGAIATGPDETVSDLTQAGVWGLLRSAQSEHPDRIALIDLGDDESSARALPAAVAAGEPQLAIRAEAMFSPRLVRVASPSAADDAGRDLEPDGTVLVTGGTGTLGGLVARHLVTAHGVRHLLLTSRRGPDAPGADALVAALTELGAQVTITACDTADRSAVTKLLATIPSEHPLTGVIHAAGVLDDALIETLTAEQVETVLRPKVDAALHLHELTQNRDLTAFVLFSSAAGVLGAPGQANYAAANAFLDALATHRHTHRLPATSIAWGLWDQASGMTGQLNQHDIARMSRSGLTPLTTEQALTLLDTALTTTD</sequence>
<dbReference type="InterPro" id="IPR055123">
    <property type="entry name" value="SpnB-like_Rossmann"/>
</dbReference>
<dbReference type="InterPro" id="IPR001227">
    <property type="entry name" value="Ac_transferase_dom_sf"/>
</dbReference>
<dbReference type="SUPFAM" id="SSF52151">
    <property type="entry name" value="FabD/lysophospholipase-like"/>
    <property type="match status" value="1"/>
</dbReference>
<dbReference type="Gene3D" id="3.30.70.3290">
    <property type="match status" value="1"/>
</dbReference>
<dbReference type="CDD" id="cd08956">
    <property type="entry name" value="KR_3_FAS_SDR_x"/>
    <property type="match status" value="1"/>
</dbReference>
<dbReference type="SUPFAM" id="SSF51735">
    <property type="entry name" value="NAD(P)-binding Rossmann-fold domains"/>
    <property type="match status" value="2"/>
</dbReference>
<evidence type="ECO:0000256" key="4">
    <source>
        <dbReference type="ARBA" id="ARBA00022679"/>
    </source>
</evidence>
<comment type="caution">
    <text evidence="9">The sequence shown here is derived from an EMBL/GenBank/DDBJ whole genome shotgun (WGS) entry which is preliminary data.</text>
</comment>
<dbReference type="Pfam" id="PF14765">
    <property type="entry name" value="PS-DH"/>
    <property type="match status" value="1"/>
</dbReference>
<evidence type="ECO:0000313" key="10">
    <source>
        <dbReference type="Proteomes" id="UP000295345"/>
    </source>
</evidence>
<dbReference type="Gene3D" id="3.10.129.110">
    <property type="entry name" value="Polyketide synthase dehydratase"/>
    <property type="match status" value="1"/>
</dbReference>
<gene>
    <name evidence="9" type="ORF">E1283_34205</name>
</gene>
<dbReference type="SMART" id="SM00827">
    <property type="entry name" value="PKS_AT"/>
    <property type="match status" value="1"/>
</dbReference>
<dbReference type="PANTHER" id="PTHR43775:SF51">
    <property type="entry name" value="INACTIVE PHENOLPHTHIOCEROL SYNTHESIS POLYKETIDE SYNTHASE TYPE I PKS1-RELATED"/>
    <property type="match status" value="1"/>
</dbReference>
<dbReference type="InterPro" id="IPR036291">
    <property type="entry name" value="NAD(P)-bd_dom_sf"/>
</dbReference>
<keyword evidence="10" id="KW-1185">Reference proteome</keyword>
<dbReference type="SUPFAM" id="SSF55048">
    <property type="entry name" value="Probable ACP-binding domain of malonyl-CoA ACP transacylase"/>
    <property type="match status" value="1"/>
</dbReference>
<evidence type="ECO:0000256" key="2">
    <source>
        <dbReference type="ARBA" id="ARBA00022450"/>
    </source>
</evidence>
<feature type="non-terminal residue" evidence="9">
    <location>
        <position position="1"/>
    </location>
</feature>
<dbReference type="EMBL" id="SMKI01000655">
    <property type="protein sequence ID" value="TDC62371.1"/>
    <property type="molecule type" value="Genomic_DNA"/>
</dbReference>
<dbReference type="GO" id="GO:0004312">
    <property type="term" value="F:fatty acid synthase activity"/>
    <property type="evidence" value="ECO:0007669"/>
    <property type="project" value="TreeGrafter"/>
</dbReference>
<dbReference type="Pfam" id="PF00698">
    <property type="entry name" value="Acyl_transf_1"/>
    <property type="match status" value="1"/>
</dbReference>
<keyword evidence="2" id="KW-0596">Phosphopantetheine</keyword>
<dbReference type="Pfam" id="PF08659">
    <property type="entry name" value="KR"/>
    <property type="match status" value="1"/>
</dbReference>
<dbReference type="InterPro" id="IPR014043">
    <property type="entry name" value="Acyl_transferase_dom"/>
</dbReference>
<dbReference type="SMART" id="SM00826">
    <property type="entry name" value="PKS_DH"/>
    <property type="match status" value="1"/>
</dbReference>
<feature type="region of interest" description="C-terminal hotdog fold" evidence="7">
    <location>
        <begin position="509"/>
        <end position="646"/>
    </location>
</feature>
<accession>A0A4R4SG55</accession>
<keyword evidence="5" id="KW-0511">Multifunctional enzyme</keyword>
<dbReference type="InterPro" id="IPR020807">
    <property type="entry name" value="PKS_DH"/>
</dbReference>
<dbReference type="PANTHER" id="PTHR43775">
    <property type="entry name" value="FATTY ACID SYNTHASE"/>
    <property type="match status" value="1"/>
</dbReference>
<dbReference type="OrthoDB" id="9778690at2"/>
<dbReference type="GO" id="GO:0006633">
    <property type="term" value="P:fatty acid biosynthetic process"/>
    <property type="evidence" value="ECO:0007669"/>
    <property type="project" value="TreeGrafter"/>
</dbReference>
<dbReference type="Pfam" id="PF21089">
    <property type="entry name" value="PKS_DH_N"/>
    <property type="match status" value="1"/>
</dbReference>
<dbReference type="InterPro" id="IPR049551">
    <property type="entry name" value="PKS_DH_C"/>
</dbReference>
<keyword evidence="3" id="KW-0597">Phosphoprotein</keyword>
<dbReference type="SMART" id="SM00822">
    <property type="entry name" value="PKS_KR"/>
    <property type="match status" value="1"/>
</dbReference>
<feature type="active site" description="Proton donor; for dehydratase activity" evidence="7">
    <location>
        <position position="570"/>
    </location>
</feature>
<keyword evidence="4" id="KW-0808">Transferase</keyword>
<dbReference type="PROSITE" id="PS52019">
    <property type="entry name" value="PKS_MFAS_DH"/>
    <property type="match status" value="1"/>
</dbReference>
<dbReference type="InterPro" id="IPR049900">
    <property type="entry name" value="PKS_mFAS_DH"/>
</dbReference>
<comment type="pathway">
    <text evidence="1">Antibiotic biosynthesis.</text>
</comment>
<dbReference type="AlphaFoldDB" id="A0A4R4SG55"/>
<evidence type="ECO:0000256" key="3">
    <source>
        <dbReference type="ARBA" id="ARBA00022553"/>
    </source>
</evidence>
<reference evidence="9 10" key="1">
    <citation type="submission" date="2019-03" db="EMBL/GenBank/DDBJ databases">
        <title>Draft genome sequences of novel Actinobacteria.</title>
        <authorList>
            <person name="Sahin N."/>
            <person name="Ay H."/>
            <person name="Saygin H."/>
        </authorList>
    </citation>
    <scope>NUCLEOTIDE SEQUENCE [LARGE SCALE GENOMIC DNA]</scope>
    <source>
        <strain evidence="9 10">DSM 41900</strain>
    </source>
</reference>
<dbReference type="Gene3D" id="3.40.50.720">
    <property type="entry name" value="NAD(P)-binding Rossmann-like Domain"/>
    <property type="match status" value="1"/>
</dbReference>
<evidence type="ECO:0000256" key="7">
    <source>
        <dbReference type="PROSITE-ProRule" id="PRU01363"/>
    </source>
</evidence>
<evidence type="ECO:0000259" key="8">
    <source>
        <dbReference type="PROSITE" id="PS52019"/>
    </source>
</evidence>
<evidence type="ECO:0000256" key="1">
    <source>
        <dbReference type="ARBA" id="ARBA00004792"/>
    </source>
</evidence>
<feature type="active site" description="Proton acceptor; for dehydratase activity" evidence="7">
    <location>
        <position position="406"/>
    </location>
</feature>
<feature type="non-terminal residue" evidence="9">
    <location>
        <position position="1067"/>
    </location>
</feature>
<dbReference type="InterPro" id="IPR016035">
    <property type="entry name" value="Acyl_Trfase/lysoPLipase"/>
</dbReference>
<dbReference type="InterPro" id="IPR013968">
    <property type="entry name" value="PKS_KR"/>
</dbReference>
<evidence type="ECO:0000313" key="9">
    <source>
        <dbReference type="EMBL" id="TDC62371.1"/>
    </source>
</evidence>
<organism evidence="9 10">
    <name type="scientific">Streptomyces hainanensis</name>
    <dbReference type="NCBI Taxonomy" id="402648"/>
    <lineage>
        <taxon>Bacteria</taxon>
        <taxon>Bacillati</taxon>
        <taxon>Actinomycetota</taxon>
        <taxon>Actinomycetes</taxon>
        <taxon>Kitasatosporales</taxon>
        <taxon>Streptomycetaceae</taxon>
        <taxon>Streptomyces</taxon>
    </lineage>
</organism>
<dbReference type="Proteomes" id="UP000295345">
    <property type="component" value="Unassembled WGS sequence"/>
</dbReference>
<dbReference type="InterPro" id="IPR042104">
    <property type="entry name" value="PKS_dehydratase_sf"/>
</dbReference>
<dbReference type="InterPro" id="IPR016036">
    <property type="entry name" value="Malonyl_transacylase_ACP-bd"/>
</dbReference>
<dbReference type="Gene3D" id="3.40.366.10">
    <property type="entry name" value="Malonyl-Coenzyme A Acyl Carrier Protein, domain 2"/>
    <property type="match status" value="1"/>
</dbReference>
<dbReference type="InterPro" id="IPR049552">
    <property type="entry name" value="PKS_DH_N"/>
</dbReference>
<dbReference type="InterPro" id="IPR050091">
    <property type="entry name" value="PKS_NRPS_Biosynth_Enz"/>
</dbReference>
<proteinExistence type="predicted"/>
<dbReference type="Pfam" id="PF22953">
    <property type="entry name" value="SpnB_Rossmann"/>
    <property type="match status" value="1"/>
</dbReference>
<evidence type="ECO:0000256" key="6">
    <source>
        <dbReference type="ARBA" id="ARBA00023315"/>
    </source>
</evidence>
<keyword evidence="6" id="KW-0012">Acyltransferase</keyword>
<evidence type="ECO:0000256" key="5">
    <source>
        <dbReference type="ARBA" id="ARBA00023268"/>
    </source>
</evidence>
<protein>
    <submittedName>
        <fullName evidence="9">SDR family NAD(P)-dependent oxidoreductase</fullName>
    </submittedName>
</protein>
<feature type="region of interest" description="N-terminal hotdog fold" evidence="7">
    <location>
        <begin position="375"/>
        <end position="497"/>
    </location>
</feature>
<name>A0A4R4SG55_9ACTN</name>
<dbReference type="FunFam" id="3.40.366.10:FF:000002">
    <property type="entry name" value="Probable polyketide synthase 2"/>
    <property type="match status" value="1"/>
</dbReference>
<feature type="domain" description="PKS/mFAS DH" evidence="8">
    <location>
        <begin position="375"/>
        <end position="646"/>
    </location>
</feature>
<dbReference type="InterPro" id="IPR057326">
    <property type="entry name" value="KR_dom"/>
</dbReference>